<dbReference type="PROSITE" id="PS51192">
    <property type="entry name" value="HELICASE_ATP_BIND_1"/>
    <property type="match status" value="1"/>
</dbReference>
<sequence>MNLFIYFSTELLTNHYEVILASPEAITSKKVQMMLKEQLQRKICLICFDEGHCISQWGLNFRPSYRRACNVVAIFNDIPTLVLTATATLQDFSDVKNILALSPDHEVISKLPDRPDIYIHIERVKEKFQQHLAWVVKEVIDNGANANKMLIYTKSVNTCQKIYCWIAEETKGACCGCHYPARHRLVEQYHSHTTGKKSDKIITDFCSRSSCTRVIVTTLALSLGVDVPDVEIVVNWGVESALSYWQEVGRCARNLDKGLAILYAYKRSLHQTNDSTMKEMVNEENCARDTILGIFKIPGTPDLEKKERVCHKLNCTEKAPCTCSLCMCCSSCYKRCTCAHKYVCVLARLAKKGPSSSSESSESSSSSDSSPTCSAASPSHDVLSPLVEGIIW</sequence>
<dbReference type="PANTHER" id="PTHR13710:SF157">
    <property type="entry name" value="DNA HELICASE"/>
    <property type="match status" value="1"/>
</dbReference>
<dbReference type="InterPro" id="IPR014001">
    <property type="entry name" value="Helicase_ATP-bd"/>
</dbReference>
<dbReference type="Proteomes" id="UP000007110">
    <property type="component" value="Unassembled WGS sequence"/>
</dbReference>
<keyword evidence="8" id="KW-1185">Reference proteome</keyword>
<protein>
    <recommendedName>
        <fullName evidence="3">DNA 3'-5' helicase</fullName>
        <ecNumber evidence="3">5.6.2.4</ecNumber>
    </recommendedName>
</protein>
<dbReference type="SMART" id="SM00490">
    <property type="entry name" value="HELICc"/>
    <property type="match status" value="1"/>
</dbReference>
<feature type="compositionally biased region" description="Low complexity" evidence="4">
    <location>
        <begin position="355"/>
        <end position="379"/>
    </location>
</feature>
<evidence type="ECO:0000256" key="3">
    <source>
        <dbReference type="ARBA" id="ARBA00034808"/>
    </source>
</evidence>
<dbReference type="SUPFAM" id="SSF52540">
    <property type="entry name" value="P-loop containing nucleoside triphosphate hydrolases"/>
    <property type="match status" value="1"/>
</dbReference>
<dbReference type="AlphaFoldDB" id="A0A7M7LW12"/>
<dbReference type="RefSeq" id="XP_011671223.1">
    <property type="nucleotide sequence ID" value="XM_011672921.2"/>
</dbReference>
<dbReference type="PANTHER" id="PTHR13710">
    <property type="entry name" value="DNA HELICASE RECQ FAMILY MEMBER"/>
    <property type="match status" value="1"/>
</dbReference>
<evidence type="ECO:0000313" key="7">
    <source>
        <dbReference type="EnsemblMetazoa" id="XP_011671223"/>
    </source>
</evidence>
<feature type="domain" description="Helicase ATP-binding" evidence="5">
    <location>
        <begin position="1"/>
        <end position="105"/>
    </location>
</feature>
<dbReference type="GO" id="GO:0043138">
    <property type="term" value="F:3'-5' DNA helicase activity"/>
    <property type="evidence" value="ECO:0007669"/>
    <property type="project" value="UniProtKB-EC"/>
</dbReference>
<feature type="domain" description="Helicase C-terminal" evidence="6">
    <location>
        <begin position="127"/>
        <end position="308"/>
    </location>
</feature>
<accession>A0A7M7LW12</accession>
<dbReference type="OMA" id="ESWGDTF"/>
<organism evidence="7 8">
    <name type="scientific">Strongylocentrotus purpuratus</name>
    <name type="common">Purple sea urchin</name>
    <dbReference type="NCBI Taxonomy" id="7668"/>
    <lineage>
        <taxon>Eukaryota</taxon>
        <taxon>Metazoa</taxon>
        <taxon>Echinodermata</taxon>
        <taxon>Eleutherozoa</taxon>
        <taxon>Echinozoa</taxon>
        <taxon>Echinoidea</taxon>
        <taxon>Euechinoidea</taxon>
        <taxon>Echinacea</taxon>
        <taxon>Camarodonta</taxon>
        <taxon>Echinidea</taxon>
        <taxon>Strongylocentrotidae</taxon>
        <taxon>Strongylocentrotus</taxon>
    </lineage>
</organism>
<evidence type="ECO:0000256" key="4">
    <source>
        <dbReference type="SAM" id="MobiDB-lite"/>
    </source>
</evidence>
<dbReference type="GeneID" id="105441626"/>
<comment type="catalytic activity">
    <reaction evidence="2">
        <text>Couples ATP hydrolysis with the unwinding of duplex DNA by translocating in the 3'-5' direction.</text>
        <dbReference type="EC" id="5.6.2.4"/>
    </reaction>
</comment>
<dbReference type="Pfam" id="PF00271">
    <property type="entry name" value="Helicase_C"/>
    <property type="match status" value="1"/>
</dbReference>
<dbReference type="OrthoDB" id="10040197at2759"/>
<dbReference type="InterPro" id="IPR001650">
    <property type="entry name" value="Helicase_C-like"/>
</dbReference>
<evidence type="ECO:0000259" key="6">
    <source>
        <dbReference type="PROSITE" id="PS51194"/>
    </source>
</evidence>
<dbReference type="EnsemblMetazoa" id="XM_011672921">
    <property type="protein sequence ID" value="XP_011671223"/>
    <property type="gene ID" value="LOC105441626"/>
</dbReference>
<feature type="region of interest" description="Disordered" evidence="4">
    <location>
        <begin position="353"/>
        <end position="380"/>
    </location>
</feature>
<dbReference type="KEGG" id="spu:105441626"/>
<dbReference type="PROSITE" id="PS51194">
    <property type="entry name" value="HELICASE_CTER"/>
    <property type="match status" value="1"/>
</dbReference>
<dbReference type="EC" id="5.6.2.4" evidence="3"/>
<reference evidence="7" key="2">
    <citation type="submission" date="2021-01" db="UniProtKB">
        <authorList>
            <consortium name="EnsemblMetazoa"/>
        </authorList>
    </citation>
    <scope>IDENTIFICATION</scope>
</reference>
<evidence type="ECO:0000256" key="2">
    <source>
        <dbReference type="ARBA" id="ARBA00034617"/>
    </source>
</evidence>
<dbReference type="Gene3D" id="3.40.50.300">
    <property type="entry name" value="P-loop containing nucleotide triphosphate hydrolases"/>
    <property type="match status" value="2"/>
</dbReference>
<evidence type="ECO:0000259" key="5">
    <source>
        <dbReference type="PROSITE" id="PS51192"/>
    </source>
</evidence>
<dbReference type="InterPro" id="IPR027417">
    <property type="entry name" value="P-loop_NTPase"/>
</dbReference>
<proteinExistence type="inferred from homology"/>
<dbReference type="InParanoid" id="A0A7M7LW12"/>
<evidence type="ECO:0000256" key="1">
    <source>
        <dbReference type="ARBA" id="ARBA00005446"/>
    </source>
</evidence>
<evidence type="ECO:0000313" key="8">
    <source>
        <dbReference type="Proteomes" id="UP000007110"/>
    </source>
</evidence>
<name>A0A7M7LW12_STRPU</name>
<reference evidence="8" key="1">
    <citation type="submission" date="2015-02" db="EMBL/GenBank/DDBJ databases">
        <title>Genome sequencing for Strongylocentrotus purpuratus.</title>
        <authorList>
            <person name="Murali S."/>
            <person name="Liu Y."/>
            <person name="Vee V."/>
            <person name="English A."/>
            <person name="Wang M."/>
            <person name="Skinner E."/>
            <person name="Han Y."/>
            <person name="Muzny D.M."/>
            <person name="Worley K.C."/>
            <person name="Gibbs R.A."/>
        </authorList>
    </citation>
    <scope>NUCLEOTIDE SEQUENCE</scope>
</reference>
<comment type="similarity">
    <text evidence="1">Belongs to the helicase family. RecQ subfamily.</text>
</comment>